<keyword evidence="3" id="KW-0808">Transferase</keyword>
<accession>B4RGU0</accession>
<dbReference type="Gene3D" id="1.20.1050.10">
    <property type="match status" value="1"/>
</dbReference>
<dbReference type="InterPro" id="IPR040079">
    <property type="entry name" value="Glutathione_S-Trfase"/>
</dbReference>
<evidence type="ECO:0000259" key="1">
    <source>
        <dbReference type="PROSITE" id="PS50404"/>
    </source>
</evidence>
<evidence type="ECO:0000259" key="2">
    <source>
        <dbReference type="PROSITE" id="PS50405"/>
    </source>
</evidence>
<dbReference type="PROSITE" id="PS50404">
    <property type="entry name" value="GST_NTER"/>
    <property type="match status" value="1"/>
</dbReference>
<dbReference type="Pfam" id="PF13417">
    <property type="entry name" value="GST_N_3"/>
    <property type="match status" value="1"/>
</dbReference>
<dbReference type="AlphaFoldDB" id="B4RGU0"/>
<dbReference type="InterPro" id="IPR010987">
    <property type="entry name" value="Glutathione-S-Trfase_C-like"/>
</dbReference>
<name>B4RGU0_PHEZH</name>
<evidence type="ECO:0000313" key="4">
    <source>
        <dbReference type="Proteomes" id="UP000001868"/>
    </source>
</evidence>
<dbReference type="CDD" id="cd00299">
    <property type="entry name" value="GST_C_family"/>
    <property type="match status" value="1"/>
</dbReference>
<evidence type="ECO:0000313" key="3">
    <source>
        <dbReference type="EMBL" id="ACG77306.1"/>
    </source>
</evidence>
<dbReference type="EMBL" id="CP000747">
    <property type="protein sequence ID" value="ACG77306.1"/>
    <property type="molecule type" value="Genomic_DNA"/>
</dbReference>
<dbReference type="Pfam" id="PF00043">
    <property type="entry name" value="GST_C"/>
    <property type="match status" value="1"/>
</dbReference>
<dbReference type="InterPro" id="IPR004046">
    <property type="entry name" value="GST_C"/>
</dbReference>
<protein>
    <submittedName>
        <fullName evidence="3">Glutathione S-transferase</fullName>
    </submittedName>
</protein>
<dbReference type="InterPro" id="IPR036249">
    <property type="entry name" value="Thioredoxin-like_sf"/>
</dbReference>
<dbReference type="SUPFAM" id="SSF47616">
    <property type="entry name" value="GST C-terminal domain-like"/>
    <property type="match status" value="1"/>
</dbReference>
<feature type="domain" description="GST N-terminal" evidence="1">
    <location>
        <begin position="1"/>
        <end position="78"/>
    </location>
</feature>
<dbReference type="RefSeq" id="WP_012521454.1">
    <property type="nucleotide sequence ID" value="NC_011144.1"/>
</dbReference>
<feature type="domain" description="GST C-terminal" evidence="2">
    <location>
        <begin position="83"/>
        <end position="213"/>
    </location>
</feature>
<dbReference type="InterPro" id="IPR036282">
    <property type="entry name" value="Glutathione-S-Trfase_C_sf"/>
</dbReference>
<reference evidence="3 4" key="1">
    <citation type="journal article" date="2008" name="BMC Genomics">
        <title>Complete genome of Phenylobacterium zucineum - a novel facultative intracellular bacterium isolated from human erythroleukemia cell line K562.</title>
        <authorList>
            <person name="Luo Y."/>
            <person name="Xu X."/>
            <person name="Ding Z."/>
            <person name="Liu Z."/>
            <person name="Zhang B."/>
            <person name="Yan Z."/>
            <person name="Sun J."/>
            <person name="Hu S."/>
            <person name="Hu X."/>
        </authorList>
    </citation>
    <scope>NUCLEOTIDE SEQUENCE [LARGE SCALE GENOMIC DNA]</scope>
    <source>
        <strain evidence="3 4">HLK1</strain>
    </source>
</reference>
<dbReference type="STRING" id="450851.PHZ_c0892"/>
<dbReference type="Gene3D" id="3.40.30.10">
    <property type="entry name" value="Glutaredoxin"/>
    <property type="match status" value="1"/>
</dbReference>
<dbReference type="eggNOG" id="COG0625">
    <property type="taxonomic scope" value="Bacteria"/>
</dbReference>
<dbReference type="Proteomes" id="UP000001868">
    <property type="component" value="Chromosome"/>
</dbReference>
<dbReference type="PANTHER" id="PTHR44051:SF8">
    <property type="entry name" value="GLUTATHIONE S-TRANSFERASE GSTA"/>
    <property type="match status" value="1"/>
</dbReference>
<dbReference type="KEGG" id="pzu:PHZ_c0892"/>
<dbReference type="CDD" id="cd00570">
    <property type="entry name" value="GST_N_family"/>
    <property type="match status" value="1"/>
</dbReference>
<dbReference type="PROSITE" id="PS50405">
    <property type="entry name" value="GST_CTER"/>
    <property type="match status" value="1"/>
</dbReference>
<keyword evidence="4" id="KW-1185">Reference proteome</keyword>
<dbReference type="SFLD" id="SFLDG00358">
    <property type="entry name" value="Main_(cytGST)"/>
    <property type="match status" value="1"/>
</dbReference>
<dbReference type="InterPro" id="IPR004045">
    <property type="entry name" value="Glutathione_S-Trfase_N"/>
</dbReference>
<dbReference type="SFLD" id="SFLDS00019">
    <property type="entry name" value="Glutathione_Transferase_(cytos"/>
    <property type="match status" value="1"/>
</dbReference>
<dbReference type="HOGENOM" id="CLU_011226_5_3_5"/>
<gene>
    <name evidence="3" type="ordered locus">PHZ_c0892</name>
</gene>
<dbReference type="SUPFAM" id="SSF52833">
    <property type="entry name" value="Thioredoxin-like"/>
    <property type="match status" value="1"/>
</dbReference>
<proteinExistence type="predicted"/>
<organism evidence="3 4">
    <name type="scientific">Phenylobacterium zucineum (strain HLK1)</name>
    <dbReference type="NCBI Taxonomy" id="450851"/>
    <lineage>
        <taxon>Bacteria</taxon>
        <taxon>Pseudomonadati</taxon>
        <taxon>Pseudomonadota</taxon>
        <taxon>Alphaproteobacteria</taxon>
        <taxon>Caulobacterales</taxon>
        <taxon>Caulobacteraceae</taxon>
        <taxon>Phenylobacterium</taxon>
    </lineage>
</organism>
<sequence length="213" mass="22732">MITIYGASLSPFVRKTIVFATEKGLEFEVVPAGGGMAPPEFRQASPFGKIPAMKDGDFLLADSTAIVAYMDAVRPEPNLIPTEPKARARTIWFEEFGDTIVAACGGKIVFNRIVSPRFLGKPGDLAAADEAQQVEFPKLMDYLEGVIPPSGFLVEDRFTLADIAVASPLATMAHADCAVDAGTHPKTAAYVAKILERPSFAGLIAQEKAFLAA</sequence>
<dbReference type="PANTHER" id="PTHR44051">
    <property type="entry name" value="GLUTATHIONE S-TRANSFERASE-RELATED"/>
    <property type="match status" value="1"/>
</dbReference>
<dbReference type="GO" id="GO:0016740">
    <property type="term" value="F:transferase activity"/>
    <property type="evidence" value="ECO:0007669"/>
    <property type="project" value="UniProtKB-KW"/>
</dbReference>